<feature type="domain" description="Histidine kinase/HSP90-like ATPase" evidence="2">
    <location>
        <begin position="15"/>
        <end position="123"/>
    </location>
</feature>
<evidence type="ECO:0000256" key="1">
    <source>
        <dbReference type="ARBA" id="ARBA00022527"/>
    </source>
</evidence>
<dbReference type="AlphaFoldDB" id="A0A1G6K0Y9"/>
<evidence type="ECO:0000259" key="2">
    <source>
        <dbReference type="Pfam" id="PF13581"/>
    </source>
</evidence>
<proteinExistence type="predicted"/>
<dbReference type="InterPro" id="IPR003594">
    <property type="entry name" value="HATPase_dom"/>
</dbReference>
<dbReference type="OrthoDB" id="3690815at2"/>
<dbReference type="EMBL" id="FMZZ01000001">
    <property type="protein sequence ID" value="SDC24568.1"/>
    <property type="molecule type" value="Genomic_DNA"/>
</dbReference>
<evidence type="ECO:0000313" key="3">
    <source>
        <dbReference type="EMBL" id="SDC24568.1"/>
    </source>
</evidence>
<evidence type="ECO:0000313" key="4">
    <source>
        <dbReference type="Proteomes" id="UP000199501"/>
    </source>
</evidence>
<dbReference type="STRING" id="1271860.SAMN05216174_101654"/>
<dbReference type="RefSeq" id="WP_091447981.1">
    <property type="nucleotide sequence ID" value="NZ_FMZZ01000001.1"/>
</dbReference>
<dbReference type="PANTHER" id="PTHR35526:SF3">
    <property type="entry name" value="ANTI-SIGMA-F FACTOR RSBW"/>
    <property type="match status" value="1"/>
</dbReference>
<dbReference type="GO" id="GO:0004674">
    <property type="term" value="F:protein serine/threonine kinase activity"/>
    <property type="evidence" value="ECO:0007669"/>
    <property type="project" value="UniProtKB-KW"/>
</dbReference>
<dbReference type="SUPFAM" id="SSF55874">
    <property type="entry name" value="ATPase domain of HSP90 chaperone/DNA topoisomerase II/histidine kinase"/>
    <property type="match status" value="1"/>
</dbReference>
<gene>
    <name evidence="3" type="ORF">SAMN05216174_101654</name>
</gene>
<dbReference type="Pfam" id="PF13581">
    <property type="entry name" value="HATPase_c_2"/>
    <property type="match status" value="1"/>
</dbReference>
<protein>
    <submittedName>
        <fullName evidence="3">Anti-sigma regulatory factor (Ser/Thr protein kinase)</fullName>
    </submittedName>
</protein>
<dbReference type="InterPro" id="IPR036890">
    <property type="entry name" value="HATPase_C_sf"/>
</dbReference>
<sequence>MVDMTELDVWTVTAPARADQLPALRRRVGRWLRDHQVPRGQRESIVWIADEALGNAVAHSGGGGEPGEVTLSLLLDTETVVLTVQDQGDTAAPTRWRPGLGLALRMIRALADRVELVSEVGRTTFTACCARGPAWR</sequence>
<keyword evidence="4" id="KW-1185">Reference proteome</keyword>
<dbReference type="Gene3D" id="3.30.565.10">
    <property type="entry name" value="Histidine kinase-like ATPase, C-terminal domain"/>
    <property type="match status" value="1"/>
</dbReference>
<dbReference type="InterPro" id="IPR050267">
    <property type="entry name" value="Anti-sigma-factor_SerPK"/>
</dbReference>
<reference evidence="4" key="1">
    <citation type="submission" date="2016-10" db="EMBL/GenBank/DDBJ databases">
        <authorList>
            <person name="Varghese N."/>
            <person name="Submissions S."/>
        </authorList>
    </citation>
    <scope>NUCLEOTIDE SEQUENCE [LARGE SCALE GENOMIC DNA]</scope>
    <source>
        <strain evidence="4">IBRC-M 10403</strain>
    </source>
</reference>
<accession>A0A1G6K0Y9</accession>
<keyword evidence="3" id="KW-0808">Transferase</keyword>
<dbReference type="CDD" id="cd16936">
    <property type="entry name" value="HATPase_RsbW-like"/>
    <property type="match status" value="1"/>
</dbReference>
<name>A0A1G6K0Y9_9PSEU</name>
<dbReference type="PANTHER" id="PTHR35526">
    <property type="entry name" value="ANTI-SIGMA-F FACTOR RSBW-RELATED"/>
    <property type="match status" value="1"/>
</dbReference>
<keyword evidence="3" id="KW-0418">Kinase</keyword>
<organism evidence="3 4">
    <name type="scientific">Actinokineospora iranica</name>
    <dbReference type="NCBI Taxonomy" id="1271860"/>
    <lineage>
        <taxon>Bacteria</taxon>
        <taxon>Bacillati</taxon>
        <taxon>Actinomycetota</taxon>
        <taxon>Actinomycetes</taxon>
        <taxon>Pseudonocardiales</taxon>
        <taxon>Pseudonocardiaceae</taxon>
        <taxon>Actinokineospora</taxon>
    </lineage>
</organism>
<dbReference type="Proteomes" id="UP000199501">
    <property type="component" value="Unassembled WGS sequence"/>
</dbReference>
<keyword evidence="1" id="KW-0723">Serine/threonine-protein kinase</keyword>